<evidence type="ECO:0000259" key="5">
    <source>
        <dbReference type="PROSITE" id="PS50113"/>
    </source>
</evidence>
<dbReference type="Gene3D" id="6.10.340.10">
    <property type="match status" value="1"/>
</dbReference>
<reference evidence="9 10" key="1">
    <citation type="submission" date="2023-10" db="EMBL/GenBank/DDBJ databases">
        <title>Noviherbaspirillum sp. CPCC 100848 genome assembly.</title>
        <authorList>
            <person name="Li X.Y."/>
            <person name="Fang X.M."/>
        </authorList>
    </citation>
    <scope>NUCLEOTIDE SEQUENCE [LARGE SCALE GENOMIC DNA]</scope>
    <source>
        <strain evidence="9 10">CPCC 100848</strain>
    </source>
</reference>
<dbReference type="Pfam" id="PF00563">
    <property type="entry name" value="EAL"/>
    <property type="match status" value="1"/>
</dbReference>
<dbReference type="InterPro" id="IPR052155">
    <property type="entry name" value="Biofilm_reg_signaling"/>
</dbReference>
<dbReference type="CDD" id="cd01948">
    <property type="entry name" value="EAL"/>
    <property type="match status" value="1"/>
</dbReference>
<keyword evidence="10" id="KW-1185">Reference proteome</keyword>
<dbReference type="SMART" id="SM00267">
    <property type="entry name" value="GGDEF"/>
    <property type="match status" value="1"/>
</dbReference>
<dbReference type="Pfam" id="PF00990">
    <property type="entry name" value="GGDEF"/>
    <property type="match status" value="1"/>
</dbReference>
<dbReference type="SUPFAM" id="SSF55073">
    <property type="entry name" value="Nucleotide cyclase"/>
    <property type="match status" value="1"/>
</dbReference>
<dbReference type="PROSITE" id="PS50113">
    <property type="entry name" value="PAC"/>
    <property type="match status" value="1"/>
</dbReference>
<dbReference type="PROSITE" id="PS50887">
    <property type="entry name" value="GGDEF"/>
    <property type="match status" value="1"/>
</dbReference>
<dbReference type="SUPFAM" id="SSF158472">
    <property type="entry name" value="HAMP domain-like"/>
    <property type="match status" value="1"/>
</dbReference>
<evidence type="ECO:0000259" key="8">
    <source>
        <dbReference type="PROSITE" id="PS50887"/>
    </source>
</evidence>
<evidence type="ECO:0000256" key="3">
    <source>
        <dbReference type="SAM" id="Phobius"/>
    </source>
</evidence>
<dbReference type="SUPFAM" id="SSF55785">
    <property type="entry name" value="PYP-like sensor domain (PAS domain)"/>
    <property type="match status" value="1"/>
</dbReference>
<name>A0ABU6JF55_9BURK</name>
<dbReference type="PROSITE" id="PS50885">
    <property type="entry name" value="HAMP"/>
    <property type="match status" value="1"/>
</dbReference>
<feature type="compositionally biased region" description="Basic and acidic residues" evidence="2">
    <location>
        <begin position="1071"/>
        <end position="1085"/>
    </location>
</feature>
<keyword evidence="3" id="KW-0472">Membrane</keyword>
<dbReference type="NCBIfam" id="TIGR00229">
    <property type="entry name" value="sensory_box"/>
    <property type="match status" value="1"/>
</dbReference>
<dbReference type="InterPro" id="IPR035919">
    <property type="entry name" value="EAL_sf"/>
</dbReference>
<evidence type="ECO:0000259" key="6">
    <source>
        <dbReference type="PROSITE" id="PS50883"/>
    </source>
</evidence>
<dbReference type="Pfam" id="PF13426">
    <property type="entry name" value="PAS_9"/>
    <property type="match status" value="1"/>
</dbReference>
<dbReference type="CDD" id="cd00130">
    <property type="entry name" value="PAS"/>
    <property type="match status" value="1"/>
</dbReference>
<feature type="region of interest" description="Disordered" evidence="2">
    <location>
        <begin position="1061"/>
        <end position="1085"/>
    </location>
</feature>
<dbReference type="NCBIfam" id="TIGR00254">
    <property type="entry name" value="GGDEF"/>
    <property type="match status" value="1"/>
</dbReference>
<dbReference type="InterPro" id="IPR000160">
    <property type="entry name" value="GGDEF_dom"/>
</dbReference>
<evidence type="ECO:0000259" key="4">
    <source>
        <dbReference type="PROSITE" id="PS50112"/>
    </source>
</evidence>
<dbReference type="InterPro" id="IPR035965">
    <property type="entry name" value="PAS-like_dom_sf"/>
</dbReference>
<dbReference type="PROSITE" id="PS50883">
    <property type="entry name" value="EAL"/>
    <property type="match status" value="1"/>
</dbReference>
<feature type="domain" description="EAL" evidence="6">
    <location>
        <begin position="799"/>
        <end position="1053"/>
    </location>
</feature>
<dbReference type="SMART" id="SM00052">
    <property type="entry name" value="EAL"/>
    <property type="match status" value="1"/>
</dbReference>
<dbReference type="SUPFAM" id="SSF141868">
    <property type="entry name" value="EAL domain-like"/>
    <property type="match status" value="1"/>
</dbReference>
<dbReference type="Gene3D" id="3.30.450.20">
    <property type="entry name" value="PAS domain"/>
    <property type="match status" value="1"/>
</dbReference>
<feature type="domain" description="GGDEF" evidence="8">
    <location>
        <begin position="656"/>
        <end position="790"/>
    </location>
</feature>
<gene>
    <name evidence="9" type="ORF">RY831_24360</name>
</gene>
<dbReference type="InterPro" id="IPR000014">
    <property type="entry name" value="PAS"/>
</dbReference>
<keyword evidence="1" id="KW-0175">Coiled coil</keyword>
<keyword evidence="3" id="KW-0812">Transmembrane</keyword>
<dbReference type="InterPro" id="IPR003660">
    <property type="entry name" value="HAMP_dom"/>
</dbReference>
<dbReference type="InterPro" id="IPR043128">
    <property type="entry name" value="Rev_trsase/Diguanyl_cyclase"/>
</dbReference>
<evidence type="ECO:0000313" key="9">
    <source>
        <dbReference type="EMBL" id="MEC4722300.1"/>
    </source>
</evidence>
<evidence type="ECO:0000256" key="1">
    <source>
        <dbReference type="SAM" id="Coils"/>
    </source>
</evidence>
<evidence type="ECO:0000313" key="10">
    <source>
        <dbReference type="Proteomes" id="UP001352263"/>
    </source>
</evidence>
<dbReference type="Gene3D" id="3.20.20.450">
    <property type="entry name" value="EAL domain"/>
    <property type="match status" value="1"/>
</dbReference>
<proteinExistence type="predicted"/>
<dbReference type="InterPro" id="IPR000700">
    <property type="entry name" value="PAS-assoc_C"/>
</dbReference>
<feature type="coiled-coil region" evidence="1">
    <location>
        <begin position="360"/>
        <end position="387"/>
    </location>
</feature>
<keyword evidence="3" id="KW-1133">Transmembrane helix</keyword>
<dbReference type="CDD" id="cd01949">
    <property type="entry name" value="GGDEF"/>
    <property type="match status" value="1"/>
</dbReference>
<dbReference type="PANTHER" id="PTHR44757">
    <property type="entry name" value="DIGUANYLATE CYCLASE DGCP"/>
    <property type="match status" value="1"/>
</dbReference>
<dbReference type="InterPro" id="IPR029787">
    <property type="entry name" value="Nucleotide_cyclase"/>
</dbReference>
<feature type="transmembrane region" description="Helical" evidence="3">
    <location>
        <begin position="300"/>
        <end position="321"/>
    </location>
</feature>
<feature type="domain" description="HAMP" evidence="7">
    <location>
        <begin position="322"/>
        <end position="375"/>
    </location>
</feature>
<organism evidence="9 10">
    <name type="scientific">Noviherbaspirillum album</name>
    <dbReference type="NCBI Taxonomy" id="3080276"/>
    <lineage>
        <taxon>Bacteria</taxon>
        <taxon>Pseudomonadati</taxon>
        <taxon>Pseudomonadota</taxon>
        <taxon>Betaproteobacteria</taxon>
        <taxon>Burkholderiales</taxon>
        <taxon>Oxalobacteraceae</taxon>
        <taxon>Noviherbaspirillum</taxon>
    </lineage>
</organism>
<dbReference type="CDD" id="cd06225">
    <property type="entry name" value="HAMP"/>
    <property type="match status" value="1"/>
</dbReference>
<dbReference type="Pfam" id="PF00672">
    <property type="entry name" value="HAMP"/>
    <property type="match status" value="1"/>
</dbReference>
<evidence type="ECO:0000256" key="2">
    <source>
        <dbReference type="SAM" id="MobiDB-lite"/>
    </source>
</evidence>
<sequence length="1085" mass="120934">MSRKLALIYFLDLSAVIFISGILIREKFIAINFAEKEVAGNQYIGVVRQALFAIPSVYYLVPPSDRPHVAAPLGAMQEKLERAEREFGKGLESAEIAGELAQLMRRAELTAPTASKTAHGDLDPTDIMAAGRALLTRVGNQSNLILDPDLDSYYTMSLVVLRFPELLEVLNAMHRLTRDEQDLAAEERQRWLTKFLILSGRLDAIVKGVDTDYSEAFAASTPDLRRNLIASQSALMESLHRFRAISHNIIGASPGSRIEGDPRRAYGAAVSSLQSAWADAQGELHRLLTTRIQGEFHRMWTHLGTAGLLLMVILSVVYYVARQIALPLGRVAHVAENVRRSGDYTLRAVWHSEDEIGRLVDGFNSMLEQLNRQRMEQQELVARARASEAQRKLVDSVPIPLLVTAIPHHQVLHANHAAQAWLNGCDTDPWKSGMEPDARIRFFQTLSDVGSINEFEVRWLGGLQPSWALVSARRVEYQGQPAVLSTFTPIGQIKSLESRLELWAKVFSASSEGILVMNAEGIVISANSAFCRTTSYGLPDLLGKHPGFLLAERNEKELTSVIRQTAMATGSWQGEVWITGKKEMTYPAWLVVNAVRDGSGDITHFIAISLDISDRKASEQHIHFLAHHDTLTSLPNRLLFEERLTLSIQQARRKNGKLGILFIDLDRFKNINDSLGHHVGDGLLRSVAARLVNAVREGDTVSRLGGDEFVIILNEVRDAEEIGRIIERRLIPMITALHPVEGAELYISCSIGVSVFPDDGSDIEQLMRNADSAMYEAKSQGRNNAQFFTQTLNDRIVQHLHLESELRHAVERDELVLHYQPRIHAGKGSVAGVECLLRWRHSAKGMMQPAQFIPIAEETGLIVPIGAWIIQQACRQHIEWREQGLGEIPISINLSAVQLRDAGLLPVLRAALATYPINARHIELELTESILMENVPTTIETLEAIKALGFSLSIDDFGTGYSSLNYLYRFPIDKLKIDRSFIRSMHHAPHSLTVTRAIIGLGHTLGLKVVAEGVEKESDVELLRAADCDELQGFYYSRPKPAEEIGAWLKSREVVFSRVPRALRASQPPDEPTKGRVESGYERTR</sequence>
<dbReference type="SMART" id="SM00304">
    <property type="entry name" value="HAMP"/>
    <property type="match status" value="1"/>
</dbReference>
<protein>
    <submittedName>
        <fullName evidence="9">EAL domain-containing protein</fullName>
    </submittedName>
</protein>
<dbReference type="SMART" id="SM00091">
    <property type="entry name" value="PAS"/>
    <property type="match status" value="2"/>
</dbReference>
<dbReference type="PROSITE" id="PS50112">
    <property type="entry name" value="PAS"/>
    <property type="match status" value="1"/>
</dbReference>
<dbReference type="PANTHER" id="PTHR44757:SF2">
    <property type="entry name" value="BIOFILM ARCHITECTURE MAINTENANCE PROTEIN MBAA"/>
    <property type="match status" value="1"/>
</dbReference>
<feature type="domain" description="PAC" evidence="5">
    <location>
        <begin position="572"/>
        <end position="624"/>
    </location>
</feature>
<dbReference type="EMBL" id="JAWIIV010000028">
    <property type="protein sequence ID" value="MEC4722300.1"/>
    <property type="molecule type" value="Genomic_DNA"/>
</dbReference>
<evidence type="ECO:0000259" key="7">
    <source>
        <dbReference type="PROSITE" id="PS50885"/>
    </source>
</evidence>
<comment type="caution">
    <text evidence="9">The sequence shown here is derived from an EMBL/GenBank/DDBJ whole genome shotgun (WGS) entry which is preliminary data.</text>
</comment>
<dbReference type="Proteomes" id="UP001352263">
    <property type="component" value="Unassembled WGS sequence"/>
</dbReference>
<feature type="domain" description="PAS" evidence="4">
    <location>
        <begin position="499"/>
        <end position="544"/>
    </location>
</feature>
<dbReference type="InterPro" id="IPR001633">
    <property type="entry name" value="EAL_dom"/>
</dbReference>
<accession>A0ABU6JF55</accession>
<dbReference type="Gene3D" id="3.30.70.270">
    <property type="match status" value="1"/>
</dbReference>
<feature type="transmembrane region" description="Helical" evidence="3">
    <location>
        <begin position="6"/>
        <end position="24"/>
    </location>
</feature>